<gene>
    <name evidence="1" type="ORF">SDC9_172436</name>
</gene>
<accession>A0A645GGW0</accession>
<evidence type="ECO:0000313" key="1">
    <source>
        <dbReference type="EMBL" id="MPN25029.1"/>
    </source>
</evidence>
<proteinExistence type="predicted"/>
<dbReference type="EMBL" id="VSSQ01074067">
    <property type="protein sequence ID" value="MPN25029.1"/>
    <property type="molecule type" value="Genomic_DNA"/>
</dbReference>
<protein>
    <submittedName>
        <fullName evidence="1">Uncharacterized protein</fullName>
    </submittedName>
</protein>
<organism evidence="1">
    <name type="scientific">bioreactor metagenome</name>
    <dbReference type="NCBI Taxonomy" id="1076179"/>
    <lineage>
        <taxon>unclassified sequences</taxon>
        <taxon>metagenomes</taxon>
        <taxon>ecological metagenomes</taxon>
    </lineage>
</organism>
<name>A0A645GGW0_9ZZZZ</name>
<sequence>MHDGKLIFNVQQFVRYRQGDFHGVAVLRLGFGVGPLDIQGDIEWVNLVSRSETEVGGVLFRVRDLDFNGA</sequence>
<dbReference type="AlphaFoldDB" id="A0A645GGW0"/>
<comment type="caution">
    <text evidence="1">The sequence shown here is derived from an EMBL/GenBank/DDBJ whole genome shotgun (WGS) entry which is preliminary data.</text>
</comment>
<reference evidence="1" key="1">
    <citation type="submission" date="2019-08" db="EMBL/GenBank/DDBJ databases">
        <authorList>
            <person name="Kucharzyk K."/>
            <person name="Murdoch R.W."/>
            <person name="Higgins S."/>
            <person name="Loffler F."/>
        </authorList>
    </citation>
    <scope>NUCLEOTIDE SEQUENCE</scope>
</reference>